<accession>A0A914R9M3</accession>
<dbReference type="Proteomes" id="UP000887564">
    <property type="component" value="Unplaced"/>
</dbReference>
<proteinExistence type="predicted"/>
<protein>
    <submittedName>
        <fullName evidence="2">Uncharacterized protein</fullName>
    </submittedName>
</protein>
<organism evidence="1 2">
    <name type="scientific">Parascaris equorum</name>
    <name type="common">Equine roundworm</name>
    <dbReference type="NCBI Taxonomy" id="6256"/>
    <lineage>
        <taxon>Eukaryota</taxon>
        <taxon>Metazoa</taxon>
        <taxon>Ecdysozoa</taxon>
        <taxon>Nematoda</taxon>
        <taxon>Chromadorea</taxon>
        <taxon>Rhabditida</taxon>
        <taxon>Spirurina</taxon>
        <taxon>Ascaridomorpha</taxon>
        <taxon>Ascaridoidea</taxon>
        <taxon>Ascarididae</taxon>
        <taxon>Parascaris</taxon>
    </lineage>
</organism>
<keyword evidence="1" id="KW-1185">Reference proteome</keyword>
<dbReference type="WBParaSite" id="PEQ_0000296801-mRNA-1">
    <property type="protein sequence ID" value="PEQ_0000296801-mRNA-1"/>
    <property type="gene ID" value="PEQ_0000296801"/>
</dbReference>
<evidence type="ECO:0000313" key="1">
    <source>
        <dbReference type="Proteomes" id="UP000887564"/>
    </source>
</evidence>
<evidence type="ECO:0000313" key="2">
    <source>
        <dbReference type="WBParaSite" id="PEQ_0000296801-mRNA-1"/>
    </source>
</evidence>
<reference evidence="2" key="1">
    <citation type="submission" date="2022-11" db="UniProtKB">
        <authorList>
            <consortium name="WormBaseParasite"/>
        </authorList>
    </citation>
    <scope>IDENTIFICATION</scope>
</reference>
<dbReference type="AlphaFoldDB" id="A0A914R9M3"/>
<name>A0A914R9M3_PAREQ</name>
<sequence length="53" mass="5886">MALNWVRDHALQIQDDMPKQGANRDFYVQNQERELALTDGTTPGGALAKITDA</sequence>